<organism evidence="2 3">
    <name type="scientific">Rhodanobacter glycinis</name>
    <dbReference type="NCBI Taxonomy" id="582702"/>
    <lineage>
        <taxon>Bacteria</taxon>
        <taxon>Pseudomonadati</taxon>
        <taxon>Pseudomonadota</taxon>
        <taxon>Gammaproteobacteria</taxon>
        <taxon>Lysobacterales</taxon>
        <taxon>Rhodanobacteraceae</taxon>
        <taxon>Rhodanobacter</taxon>
    </lineage>
</organism>
<evidence type="ECO:0000256" key="1">
    <source>
        <dbReference type="SAM" id="SignalP"/>
    </source>
</evidence>
<protein>
    <submittedName>
        <fullName evidence="2">Uncharacterized protein</fullName>
    </submittedName>
</protein>
<dbReference type="AlphaFoldDB" id="A0A502FNT9"/>
<feature type="chain" id="PRO_5030107419" evidence="1">
    <location>
        <begin position="27"/>
        <end position="174"/>
    </location>
</feature>
<dbReference type="EMBL" id="RCZO01000002">
    <property type="protein sequence ID" value="TPG10666.1"/>
    <property type="molecule type" value="Genomic_DNA"/>
</dbReference>
<dbReference type="RefSeq" id="WP_140650143.1">
    <property type="nucleotide sequence ID" value="NZ_RCZB01000001.1"/>
</dbReference>
<dbReference type="OrthoDB" id="5958924at2"/>
<keyword evidence="1" id="KW-0732">Signal</keyword>
<comment type="caution">
    <text evidence="2">The sequence shown here is derived from an EMBL/GenBank/DDBJ whole genome shotgun (WGS) entry which is preliminary data.</text>
</comment>
<sequence length="174" mass="18663">MSFLRNATSLVIALAATVLLAGGVHATEVSMADGSVNFSTPDNWLGIMETQGDPEAKVFQVPDPSPTGKNSLARVTVTVKLVNDVNSFNQYKSEATAKAMALPGYKVAALPPGPNSNIYIAQENATEFSYTEHYWFKNGHAIQLRCVRPSQTQAGAAWKAEFDKGCEAIAAQLK</sequence>
<accession>A0A502FNT9</accession>
<gene>
    <name evidence="2" type="ORF">EAH88_06165</name>
</gene>
<keyword evidence="3" id="KW-1185">Reference proteome</keyword>
<feature type="signal peptide" evidence="1">
    <location>
        <begin position="1"/>
        <end position="26"/>
    </location>
</feature>
<evidence type="ECO:0000313" key="2">
    <source>
        <dbReference type="EMBL" id="TPG10666.1"/>
    </source>
</evidence>
<proteinExistence type="predicted"/>
<evidence type="ECO:0000313" key="3">
    <source>
        <dbReference type="Proteomes" id="UP000319486"/>
    </source>
</evidence>
<dbReference type="Proteomes" id="UP000319486">
    <property type="component" value="Unassembled WGS sequence"/>
</dbReference>
<reference evidence="2 3" key="1">
    <citation type="journal article" date="2019" name="Environ. Microbiol.">
        <title>Species interactions and distinct microbial communities in high Arctic permafrost affected cryosols are associated with the CH4 and CO2 gas fluxes.</title>
        <authorList>
            <person name="Altshuler I."/>
            <person name="Hamel J."/>
            <person name="Turney S."/>
            <person name="Magnuson E."/>
            <person name="Levesque R."/>
            <person name="Greer C."/>
            <person name="Whyte L.G."/>
        </authorList>
    </citation>
    <scope>NUCLEOTIDE SEQUENCE [LARGE SCALE GENOMIC DNA]</scope>
    <source>
        <strain evidence="2 3">S13Y</strain>
    </source>
</reference>
<name>A0A502FNT9_9GAMM</name>